<proteinExistence type="predicted"/>
<name>A0A429XY58_9BACI</name>
<evidence type="ECO:0008006" key="5">
    <source>
        <dbReference type="Google" id="ProtNLM"/>
    </source>
</evidence>
<dbReference type="Pfam" id="PF07238">
    <property type="entry name" value="PilZ"/>
    <property type="match status" value="1"/>
</dbReference>
<comment type="caution">
    <text evidence="3">The sequence shown here is derived from an EMBL/GenBank/DDBJ whole genome shotgun (WGS) entry which is preliminary data.</text>
</comment>
<dbReference type="Gene3D" id="2.40.10.220">
    <property type="entry name" value="predicted glycosyltransferase like domains"/>
    <property type="match status" value="1"/>
</dbReference>
<sequence length="231" mass="26197">MYNIIIGMNRKCIHMLTIGMDLTIETDRNGMVKKYKSKVADIQQDKLYIYYPLSVTDNKPAFLPSGSKVIISFISGDSNVFLFESKVLGMQKSAVTLVELYLPEEKYFNRVQRREHVRVIAGVNVVLDFPNSGQKFKSVTSDISAGGCAVIVPPDVKVQPAESGTIELSILMESGEQFQLTFTCEVIRIFTKNKLDLMSLKYIEPTPSEQQLLTRFCFERQLSDRKKGLYI</sequence>
<evidence type="ECO:0000259" key="1">
    <source>
        <dbReference type="Pfam" id="PF07238"/>
    </source>
</evidence>
<feature type="domain" description="PilZ" evidence="1">
    <location>
        <begin position="112"/>
        <end position="219"/>
    </location>
</feature>
<feature type="domain" description="Type III secretion system flagellar brake protein YcgR PilZN" evidence="2">
    <location>
        <begin position="18"/>
        <end position="103"/>
    </location>
</feature>
<dbReference type="Pfam" id="PF12945">
    <property type="entry name" value="PilZNR"/>
    <property type="match status" value="1"/>
</dbReference>
<protein>
    <recommendedName>
        <fullName evidence="5">Pilus assembly protein PilZ</fullName>
    </recommendedName>
</protein>
<evidence type="ECO:0000259" key="2">
    <source>
        <dbReference type="Pfam" id="PF12945"/>
    </source>
</evidence>
<dbReference type="EMBL" id="QYTV02000005">
    <property type="protein sequence ID" value="RST73675.1"/>
    <property type="molecule type" value="Genomic_DNA"/>
</dbReference>
<dbReference type="OrthoDB" id="1951449at2"/>
<dbReference type="InterPro" id="IPR009926">
    <property type="entry name" value="T3SS_YcgR_PilZN"/>
</dbReference>
<reference evidence="3" key="1">
    <citation type="submission" date="2018-12" db="EMBL/GenBank/DDBJ databases">
        <authorList>
            <person name="Sun L."/>
            <person name="Chen Z."/>
        </authorList>
    </citation>
    <scope>NUCLEOTIDE SEQUENCE [LARGE SCALE GENOMIC DNA]</scope>
    <source>
        <strain evidence="3">3-2-2</strain>
    </source>
</reference>
<accession>A0A429XY58</accession>
<dbReference type="Proteomes" id="UP000287156">
    <property type="component" value="Unassembled WGS sequence"/>
</dbReference>
<dbReference type="InterPro" id="IPR009875">
    <property type="entry name" value="PilZ_domain"/>
</dbReference>
<evidence type="ECO:0000313" key="3">
    <source>
        <dbReference type="EMBL" id="RST73675.1"/>
    </source>
</evidence>
<dbReference type="AlphaFoldDB" id="A0A429XY58"/>
<keyword evidence="4" id="KW-1185">Reference proteome</keyword>
<dbReference type="SUPFAM" id="SSF141371">
    <property type="entry name" value="PilZ domain-like"/>
    <property type="match status" value="1"/>
</dbReference>
<dbReference type="GO" id="GO:0035438">
    <property type="term" value="F:cyclic-di-GMP binding"/>
    <property type="evidence" value="ECO:0007669"/>
    <property type="project" value="InterPro"/>
</dbReference>
<organism evidence="3 4">
    <name type="scientific">Siminovitchia acidinfaciens</name>
    <dbReference type="NCBI Taxonomy" id="2321395"/>
    <lineage>
        <taxon>Bacteria</taxon>
        <taxon>Bacillati</taxon>
        <taxon>Bacillota</taxon>
        <taxon>Bacilli</taxon>
        <taxon>Bacillales</taxon>
        <taxon>Bacillaceae</taxon>
        <taxon>Siminovitchia</taxon>
    </lineage>
</organism>
<gene>
    <name evidence="3" type="ORF">D4T97_012395</name>
</gene>
<evidence type="ECO:0000313" key="4">
    <source>
        <dbReference type="Proteomes" id="UP000287156"/>
    </source>
</evidence>